<evidence type="ECO:0000256" key="5">
    <source>
        <dbReference type="ARBA" id="ARBA00022692"/>
    </source>
</evidence>
<evidence type="ECO:0000313" key="9">
    <source>
        <dbReference type="EMBL" id="GGP08297.1"/>
    </source>
</evidence>
<dbReference type="SUPFAM" id="SSF81345">
    <property type="entry name" value="ABC transporter involved in vitamin B12 uptake, BtuC"/>
    <property type="match status" value="1"/>
</dbReference>
<proteinExistence type="inferred from homology"/>
<comment type="caution">
    <text evidence="9">The sequence shown here is derived from an EMBL/GenBank/DDBJ whole genome shotgun (WGS) entry which is preliminary data.</text>
</comment>
<dbReference type="Pfam" id="PF01032">
    <property type="entry name" value="FecCD"/>
    <property type="match status" value="1"/>
</dbReference>
<keyword evidence="5 8" id="KW-0812">Transmembrane</keyword>
<gene>
    <name evidence="9" type="ORF">GCM10011346_07770</name>
</gene>
<keyword evidence="10" id="KW-1185">Reference proteome</keyword>
<keyword evidence="6 8" id="KW-1133">Transmembrane helix</keyword>
<dbReference type="PANTHER" id="PTHR30472">
    <property type="entry name" value="FERRIC ENTEROBACTIN TRANSPORT SYSTEM PERMEASE PROTEIN"/>
    <property type="match status" value="1"/>
</dbReference>
<evidence type="ECO:0000256" key="3">
    <source>
        <dbReference type="ARBA" id="ARBA00022448"/>
    </source>
</evidence>
<protein>
    <submittedName>
        <fullName evidence="9">Iron ABC transporter permease</fullName>
    </submittedName>
</protein>
<evidence type="ECO:0000256" key="2">
    <source>
        <dbReference type="ARBA" id="ARBA00007935"/>
    </source>
</evidence>
<reference evidence="10" key="1">
    <citation type="journal article" date="2019" name="Int. J. Syst. Evol. Microbiol.">
        <title>The Global Catalogue of Microorganisms (GCM) 10K type strain sequencing project: providing services to taxonomists for standard genome sequencing and annotation.</title>
        <authorList>
            <consortium name="The Broad Institute Genomics Platform"/>
            <consortium name="The Broad Institute Genome Sequencing Center for Infectious Disease"/>
            <person name="Wu L."/>
            <person name="Ma J."/>
        </authorList>
    </citation>
    <scope>NUCLEOTIDE SEQUENCE [LARGE SCALE GENOMIC DNA]</scope>
    <source>
        <strain evidence="10">CGMCC 1.7693</strain>
    </source>
</reference>
<sequence>MINSRLKRKQIIVCFVLAVLLFLAVTWSITSGEYKMDLTAYLKTLIGQGEFKDNLILMEFRMPRMLITLFAGMALSMSGAVIQSITKNPLADPGILGINAGGGFAIAVFIVIGQVNPNTFIYVLPLISAAGGILTALLIFLFSYNKGKGISPANMVLIGVGLSTALSGGSITMMRKFNEDQAEFIAAWLAGNIWGDEWPFVFAFLPWILIIIPFLFFKSNSLNIINTNDQTAKSLGVNLDKERLILLIVSVILSSVAVAMVGSIGFIGLMGPHIAKSFVGPRHQLFLPIALLTGAFLLVVADTIGQMVLPIGTIPAGIVVAIIGAPYFLYLMYKTNSI</sequence>
<evidence type="ECO:0000256" key="4">
    <source>
        <dbReference type="ARBA" id="ARBA00022475"/>
    </source>
</evidence>
<comment type="similarity">
    <text evidence="2">Belongs to the binding-protein-dependent transport system permease family. FecCD subfamily.</text>
</comment>
<feature type="transmembrane region" description="Helical" evidence="8">
    <location>
        <begin position="65"/>
        <end position="82"/>
    </location>
</feature>
<keyword evidence="3" id="KW-0813">Transport</keyword>
<dbReference type="Proteomes" id="UP000641206">
    <property type="component" value="Unassembled WGS sequence"/>
</dbReference>
<evidence type="ECO:0000313" key="10">
    <source>
        <dbReference type="Proteomes" id="UP000641206"/>
    </source>
</evidence>
<dbReference type="InterPro" id="IPR000522">
    <property type="entry name" value="ABC_transptr_permease_BtuC"/>
</dbReference>
<dbReference type="CDD" id="cd06550">
    <property type="entry name" value="TM_ABC_iron-siderophores_like"/>
    <property type="match status" value="1"/>
</dbReference>
<dbReference type="PANTHER" id="PTHR30472:SF69">
    <property type="entry name" value="HEME-IRON TRANSPORT SYSTEM PERMEASE PROTEIN ISDF-RELATED"/>
    <property type="match status" value="1"/>
</dbReference>
<comment type="subcellular location">
    <subcellularLocation>
        <location evidence="1">Cell membrane</location>
        <topology evidence="1">Multi-pass membrane protein</topology>
    </subcellularLocation>
</comment>
<feature type="transmembrane region" description="Helical" evidence="8">
    <location>
        <begin position="283"/>
        <end position="301"/>
    </location>
</feature>
<accession>A0ABQ2NQU3</accession>
<dbReference type="InterPro" id="IPR037294">
    <property type="entry name" value="ABC_BtuC-like"/>
</dbReference>
<feature type="transmembrane region" description="Helical" evidence="8">
    <location>
        <begin position="308"/>
        <end position="333"/>
    </location>
</feature>
<feature type="transmembrane region" description="Helical" evidence="8">
    <location>
        <begin position="244"/>
        <end position="271"/>
    </location>
</feature>
<dbReference type="EMBL" id="BMLW01000002">
    <property type="protein sequence ID" value="GGP08297.1"/>
    <property type="molecule type" value="Genomic_DNA"/>
</dbReference>
<dbReference type="Gene3D" id="1.10.3470.10">
    <property type="entry name" value="ABC transporter involved in vitamin B12 uptake, BtuC"/>
    <property type="match status" value="1"/>
</dbReference>
<dbReference type="RefSeq" id="WP_188733202.1">
    <property type="nucleotide sequence ID" value="NZ_BMLW01000002.1"/>
</dbReference>
<name>A0ABQ2NQU3_9BACI</name>
<keyword evidence="4" id="KW-1003">Cell membrane</keyword>
<feature type="transmembrane region" description="Helical" evidence="8">
    <location>
        <begin position="154"/>
        <end position="174"/>
    </location>
</feature>
<feature type="transmembrane region" description="Helical" evidence="8">
    <location>
        <begin position="198"/>
        <end position="217"/>
    </location>
</feature>
<organism evidence="9 10">
    <name type="scientific">Oceanobacillus neutriphilus</name>
    <dbReference type="NCBI Taxonomy" id="531815"/>
    <lineage>
        <taxon>Bacteria</taxon>
        <taxon>Bacillati</taxon>
        <taxon>Bacillota</taxon>
        <taxon>Bacilli</taxon>
        <taxon>Bacillales</taxon>
        <taxon>Bacillaceae</taxon>
        <taxon>Oceanobacillus</taxon>
    </lineage>
</organism>
<evidence type="ECO:0000256" key="7">
    <source>
        <dbReference type="ARBA" id="ARBA00023136"/>
    </source>
</evidence>
<evidence type="ECO:0000256" key="1">
    <source>
        <dbReference type="ARBA" id="ARBA00004651"/>
    </source>
</evidence>
<feature type="transmembrane region" description="Helical" evidence="8">
    <location>
        <begin position="94"/>
        <end position="113"/>
    </location>
</feature>
<feature type="transmembrane region" description="Helical" evidence="8">
    <location>
        <begin position="119"/>
        <end position="142"/>
    </location>
</feature>
<evidence type="ECO:0000256" key="8">
    <source>
        <dbReference type="SAM" id="Phobius"/>
    </source>
</evidence>
<evidence type="ECO:0000256" key="6">
    <source>
        <dbReference type="ARBA" id="ARBA00022989"/>
    </source>
</evidence>
<keyword evidence="7 8" id="KW-0472">Membrane</keyword>